<dbReference type="AlphaFoldDB" id="A0A7X1F4G6"/>
<feature type="DNA-binding region" description="H-T-H motif" evidence="2">
    <location>
        <begin position="93"/>
        <end position="112"/>
    </location>
</feature>
<dbReference type="Gene3D" id="1.10.357.10">
    <property type="entry name" value="Tetracycline Repressor, domain 2"/>
    <property type="match status" value="1"/>
</dbReference>
<organism evidence="5 6">
    <name type="scientific">Novosphingobium aerophilum</name>
    <dbReference type="NCBI Taxonomy" id="2839843"/>
    <lineage>
        <taxon>Bacteria</taxon>
        <taxon>Pseudomonadati</taxon>
        <taxon>Pseudomonadota</taxon>
        <taxon>Alphaproteobacteria</taxon>
        <taxon>Sphingomonadales</taxon>
        <taxon>Sphingomonadaceae</taxon>
        <taxon>Novosphingobium</taxon>
    </lineage>
</organism>
<accession>A0A7X1F4G6</accession>
<comment type="caution">
    <text evidence="5">The sequence shown here is derived from an EMBL/GenBank/DDBJ whole genome shotgun (WGS) entry which is preliminary data.</text>
</comment>
<dbReference type="Proteomes" id="UP000520156">
    <property type="component" value="Unassembled WGS sequence"/>
</dbReference>
<evidence type="ECO:0000259" key="4">
    <source>
        <dbReference type="PROSITE" id="PS50977"/>
    </source>
</evidence>
<evidence type="ECO:0000313" key="6">
    <source>
        <dbReference type="Proteomes" id="UP000520156"/>
    </source>
</evidence>
<sequence>MPRPLPARLVRIAGPVAIIYPAVYLARRSGGRESTRVRAGARASAESGAESGAGPAGATRRGRPSADSTRLRQARLLEVARGIFVRRGYRGTTMDEVAAAAGVTKRTLYAWHRDKEALFRACVLIGAERFPRLSPDLLDPGGLRAVLERYVIDLHTELTREDSLGMGVLFQREAAEFPELSASIQRGHLDYMIAPLATFLRRHGLEEDGSTERTMLFVAMALSPLHNTMLVGLPLPDAAGLAAHASRCVAIFLAGRGDGLG</sequence>
<dbReference type="PROSITE" id="PS50977">
    <property type="entry name" value="HTH_TETR_2"/>
    <property type="match status" value="1"/>
</dbReference>
<evidence type="ECO:0000313" key="5">
    <source>
        <dbReference type="EMBL" id="MBC2650237.1"/>
    </source>
</evidence>
<keyword evidence="6" id="KW-1185">Reference proteome</keyword>
<proteinExistence type="predicted"/>
<dbReference type="Pfam" id="PF00440">
    <property type="entry name" value="TetR_N"/>
    <property type="match status" value="1"/>
</dbReference>
<dbReference type="PANTHER" id="PTHR30055">
    <property type="entry name" value="HTH-TYPE TRANSCRIPTIONAL REGULATOR RUTR"/>
    <property type="match status" value="1"/>
</dbReference>
<dbReference type="SUPFAM" id="SSF46689">
    <property type="entry name" value="Homeodomain-like"/>
    <property type="match status" value="1"/>
</dbReference>
<dbReference type="PANTHER" id="PTHR30055:SF146">
    <property type="entry name" value="HTH-TYPE TRANSCRIPTIONAL DUAL REGULATOR CECR"/>
    <property type="match status" value="1"/>
</dbReference>
<evidence type="ECO:0000256" key="3">
    <source>
        <dbReference type="SAM" id="MobiDB-lite"/>
    </source>
</evidence>
<reference evidence="5 6" key="1">
    <citation type="submission" date="2020-08" db="EMBL/GenBank/DDBJ databases">
        <title>The genome sequence of Novosphingobium flavum 4Y4.</title>
        <authorList>
            <person name="Liu Y."/>
        </authorList>
    </citation>
    <scope>NUCLEOTIDE SEQUENCE [LARGE SCALE GENOMIC DNA]</scope>
    <source>
        <strain evidence="5 6">4Y4</strain>
    </source>
</reference>
<dbReference type="InterPro" id="IPR009057">
    <property type="entry name" value="Homeodomain-like_sf"/>
</dbReference>
<evidence type="ECO:0000256" key="1">
    <source>
        <dbReference type="ARBA" id="ARBA00023125"/>
    </source>
</evidence>
<dbReference type="GO" id="GO:0003700">
    <property type="term" value="F:DNA-binding transcription factor activity"/>
    <property type="evidence" value="ECO:0007669"/>
    <property type="project" value="TreeGrafter"/>
</dbReference>
<dbReference type="InterPro" id="IPR050109">
    <property type="entry name" value="HTH-type_TetR-like_transc_reg"/>
</dbReference>
<evidence type="ECO:0000256" key="2">
    <source>
        <dbReference type="PROSITE-ProRule" id="PRU00335"/>
    </source>
</evidence>
<dbReference type="PRINTS" id="PR00455">
    <property type="entry name" value="HTHTETR"/>
</dbReference>
<protein>
    <submittedName>
        <fullName evidence="5">TetR/AcrR family transcriptional regulator</fullName>
    </submittedName>
</protein>
<dbReference type="InterPro" id="IPR001647">
    <property type="entry name" value="HTH_TetR"/>
</dbReference>
<dbReference type="EMBL" id="JACLAU010000001">
    <property type="protein sequence ID" value="MBC2650237.1"/>
    <property type="molecule type" value="Genomic_DNA"/>
</dbReference>
<feature type="region of interest" description="Disordered" evidence="3">
    <location>
        <begin position="35"/>
        <end position="70"/>
    </location>
</feature>
<gene>
    <name evidence="5" type="ORF">H7F49_00795</name>
</gene>
<name>A0A7X1F4G6_9SPHN</name>
<keyword evidence="1 2" id="KW-0238">DNA-binding</keyword>
<feature type="domain" description="HTH tetR-type" evidence="4">
    <location>
        <begin position="70"/>
        <end position="130"/>
    </location>
</feature>
<feature type="compositionally biased region" description="Low complexity" evidence="3">
    <location>
        <begin position="38"/>
        <end position="59"/>
    </location>
</feature>
<dbReference type="GO" id="GO:0000976">
    <property type="term" value="F:transcription cis-regulatory region binding"/>
    <property type="evidence" value="ECO:0007669"/>
    <property type="project" value="TreeGrafter"/>
</dbReference>